<evidence type="ECO:0000313" key="2">
    <source>
        <dbReference type="EMBL" id="KEJ82710.1"/>
    </source>
</evidence>
<comment type="caution">
    <text evidence="2">The sequence shown here is derived from an EMBL/GenBank/DDBJ whole genome shotgun (WGS) entry which is preliminary data.</text>
</comment>
<accession>A0A073HZN6</accession>
<proteinExistence type="predicted"/>
<feature type="compositionally biased region" description="Basic residues" evidence="1">
    <location>
        <begin position="190"/>
        <end position="200"/>
    </location>
</feature>
<feature type="compositionally biased region" description="Polar residues" evidence="1">
    <location>
        <begin position="157"/>
        <end position="188"/>
    </location>
</feature>
<dbReference type="EMBL" id="ARYC01006024">
    <property type="protein sequence ID" value="KEJ82710.1"/>
    <property type="molecule type" value="Genomic_DNA"/>
</dbReference>
<organism evidence="2 3">
    <name type="scientific">Oxytricha trifallax</name>
    <dbReference type="NCBI Taxonomy" id="1172189"/>
    <lineage>
        <taxon>Eukaryota</taxon>
        <taxon>Sar</taxon>
        <taxon>Alveolata</taxon>
        <taxon>Ciliophora</taxon>
        <taxon>Intramacronucleata</taxon>
        <taxon>Spirotrichea</taxon>
        <taxon>Stichotrichia</taxon>
        <taxon>Sporadotrichida</taxon>
        <taxon>Oxytrichidae</taxon>
        <taxon>Oxytrichinae</taxon>
        <taxon>Oxytricha</taxon>
    </lineage>
</organism>
<protein>
    <submittedName>
        <fullName evidence="2">Uncharacterized protein</fullName>
    </submittedName>
</protein>
<evidence type="ECO:0000313" key="3">
    <source>
        <dbReference type="Proteomes" id="UP000053232"/>
    </source>
</evidence>
<evidence type="ECO:0000256" key="1">
    <source>
        <dbReference type="SAM" id="MobiDB-lite"/>
    </source>
</evidence>
<feature type="region of interest" description="Disordered" evidence="1">
    <location>
        <begin position="115"/>
        <end position="202"/>
    </location>
</feature>
<dbReference type="AlphaFoldDB" id="A0A073HZN6"/>
<gene>
    <name evidence="2" type="ORF">OXYTRIMIC_791</name>
</gene>
<keyword evidence="3" id="KW-1185">Reference proteome</keyword>
<sequence>MSAIKAQQVDMNIAERSHFFAQNQELGALKVTQNYAKQIKQTRRRDLSWQKVEEARDGVNKNQGNQSFVHKQKLSILEERISSKAANQKKVNISKLDREETKTMKTSVQLKMPEINKCRFPQLPSKSLERKSKKSEIDQERNRSFAPGDYLSKERPQINNQNFDQTSPMVAQKASKFNSGSTNDTYGSTIKKKARNRSAKKNSPYTQKLNYFTQLPDKLKIISEEPPMLIGLNSLGKLYGKNTISEEQIQTSRKVVETIMKNGQVQEKGTIVRVKQAKEVTQAQQNITNIIKNLKINKPTNIYLSSGVLDLGEILKIIIKYKKNQTIVEFQKEKIINKEQID</sequence>
<feature type="compositionally biased region" description="Basic and acidic residues" evidence="1">
    <location>
        <begin position="127"/>
        <end position="143"/>
    </location>
</feature>
<name>A0A073HZN6_9SPIT</name>
<dbReference type="Proteomes" id="UP000053232">
    <property type="component" value="Unassembled WGS sequence"/>
</dbReference>
<reference evidence="3" key="1">
    <citation type="journal article" date="2014" name="Cell">
        <title>The Architecture of a Scrambled Genome Reveals Massive Levels of Genomic Rearrangement during Development.</title>
        <authorList>
            <person name="Chen X."/>
            <person name="Bracht J.R."/>
            <person name="Goldman A.D."/>
            <person name="Dolzhenko E."/>
            <person name="Clay D.M."/>
            <person name="Swart E.C."/>
            <person name="Perlman D.H."/>
            <person name="Doak T.G."/>
            <person name="Stuart A."/>
            <person name="Amemiya C.T."/>
            <person name="Sebra R.P."/>
            <person name="Landweber L.F."/>
        </authorList>
    </citation>
    <scope>NUCLEOTIDE SEQUENCE [LARGE SCALE GENOMIC DNA]</scope>
    <source>
        <strain evidence="3">JRB310</strain>
    </source>
</reference>